<feature type="region of interest" description="Disordered" evidence="1">
    <location>
        <begin position="136"/>
        <end position="193"/>
    </location>
</feature>
<evidence type="ECO:0000313" key="2">
    <source>
        <dbReference type="EMBL" id="NDV36408.1"/>
    </source>
</evidence>
<feature type="compositionally biased region" description="Low complexity" evidence="1">
    <location>
        <begin position="144"/>
        <end position="156"/>
    </location>
</feature>
<sequence>MVAYSLGADVTLTDYSEAVLKLLKKILHTNHIPEDKISVQQLVWGEKTDLEPFDIIVGADVMYGDDLSTVCLVKTLEDLSTASTDIYMAYGRNRSQLEHFLALIEGKFSYVEIAASDFDKTYRCPDVNVIKLAKIQLPPPPSRSPSEAQSQQPAQSKSKKRKRTAISVEGTSSSANLSQPIKPSQPSKKKLKK</sequence>
<dbReference type="SUPFAM" id="SSF53335">
    <property type="entry name" value="S-adenosyl-L-methionine-dependent methyltransferases"/>
    <property type="match status" value="1"/>
</dbReference>
<dbReference type="InterPro" id="IPR019410">
    <property type="entry name" value="Methyltransf_16"/>
</dbReference>
<evidence type="ECO:0000256" key="1">
    <source>
        <dbReference type="SAM" id="MobiDB-lite"/>
    </source>
</evidence>
<dbReference type="PANTHER" id="PTHR14614">
    <property type="entry name" value="HEPATOCELLULAR CARCINOMA-ASSOCIATED ANTIGEN"/>
    <property type="match status" value="1"/>
</dbReference>
<accession>A0A6B2LIA4</accession>
<dbReference type="AlphaFoldDB" id="A0A6B2LIA4"/>
<dbReference type="PANTHER" id="PTHR14614:SF109">
    <property type="entry name" value="RIBOSOMAL LYSINE N-METHYLTRANSFERASE 5"/>
    <property type="match status" value="1"/>
</dbReference>
<reference evidence="2" key="1">
    <citation type="journal article" date="2020" name="J. Eukaryot. Microbiol.">
        <title>De novo Sequencing, Assembly and Annotation of the Transcriptome for the Free-Living Testate Amoeba Arcella intermedia.</title>
        <authorList>
            <person name="Ribeiro G.M."/>
            <person name="Porfirio-Sousa A.L."/>
            <person name="Maurer-Alcala X.X."/>
            <person name="Katz L.A."/>
            <person name="Lahr D.J.G."/>
        </authorList>
    </citation>
    <scope>NUCLEOTIDE SEQUENCE</scope>
</reference>
<feature type="compositionally biased region" description="Low complexity" evidence="1">
    <location>
        <begin position="177"/>
        <end position="186"/>
    </location>
</feature>
<dbReference type="Gene3D" id="3.40.50.150">
    <property type="entry name" value="Vaccinia Virus protein VP39"/>
    <property type="match status" value="1"/>
</dbReference>
<dbReference type="EMBL" id="GIBP01006825">
    <property type="protein sequence ID" value="NDV35794.1"/>
    <property type="molecule type" value="Transcribed_RNA"/>
</dbReference>
<dbReference type="InterPro" id="IPR029063">
    <property type="entry name" value="SAM-dependent_MTases_sf"/>
</dbReference>
<name>A0A6B2LIA4_9EUKA</name>
<dbReference type="EMBL" id="GIBP01007439">
    <property type="protein sequence ID" value="NDV36408.1"/>
    <property type="molecule type" value="Transcribed_RNA"/>
</dbReference>
<proteinExistence type="predicted"/>
<protein>
    <submittedName>
        <fullName evidence="2">Uncharacterized protein</fullName>
    </submittedName>
</protein>
<dbReference type="Pfam" id="PF10294">
    <property type="entry name" value="Methyltransf_16"/>
    <property type="match status" value="1"/>
</dbReference>
<organism evidence="2">
    <name type="scientific">Arcella intermedia</name>
    <dbReference type="NCBI Taxonomy" id="1963864"/>
    <lineage>
        <taxon>Eukaryota</taxon>
        <taxon>Amoebozoa</taxon>
        <taxon>Tubulinea</taxon>
        <taxon>Elardia</taxon>
        <taxon>Arcellinida</taxon>
        <taxon>Sphaerothecina</taxon>
        <taxon>Arcellidae</taxon>
        <taxon>Arcella</taxon>
    </lineage>
</organism>